<protein>
    <submittedName>
        <fullName evidence="1">Uncharacterized protein</fullName>
    </submittedName>
</protein>
<dbReference type="AlphaFoldDB" id="A0AA39IWT9"/>
<keyword evidence="2" id="KW-1185">Reference proteome</keyword>
<comment type="caution">
    <text evidence="1">The sequence shown here is derived from an EMBL/GenBank/DDBJ whole genome shotgun (WGS) entry which is preliminary data.</text>
</comment>
<evidence type="ECO:0000313" key="1">
    <source>
        <dbReference type="EMBL" id="KAK0430378.1"/>
    </source>
</evidence>
<proteinExistence type="predicted"/>
<organism evidence="1 2">
    <name type="scientific">Armillaria borealis</name>
    <dbReference type="NCBI Taxonomy" id="47425"/>
    <lineage>
        <taxon>Eukaryota</taxon>
        <taxon>Fungi</taxon>
        <taxon>Dikarya</taxon>
        <taxon>Basidiomycota</taxon>
        <taxon>Agaricomycotina</taxon>
        <taxon>Agaricomycetes</taxon>
        <taxon>Agaricomycetidae</taxon>
        <taxon>Agaricales</taxon>
        <taxon>Marasmiineae</taxon>
        <taxon>Physalacriaceae</taxon>
        <taxon>Armillaria</taxon>
    </lineage>
</organism>
<name>A0AA39IWT9_9AGAR</name>
<dbReference type="EMBL" id="JAUEPT010000153">
    <property type="protein sequence ID" value="KAK0430378.1"/>
    <property type="molecule type" value="Genomic_DNA"/>
</dbReference>
<sequence>MREMTELARHELSRRGRGWADRTTDYALLCKHVPSSSAVVVTSISILWMLDHLLGASCQTLIVFEGEVENMDCIHRHEVQLLLLRGYFFVQEDTVTKDVAELSVPSVNELGFEAWTPLMSVQLCIGWYSGVSLF</sequence>
<dbReference type="Proteomes" id="UP001175226">
    <property type="component" value="Unassembled WGS sequence"/>
</dbReference>
<evidence type="ECO:0000313" key="2">
    <source>
        <dbReference type="Proteomes" id="UP001175226"/>
    </source>
</evidence>
<accession>A0AA39IWT9</accession>
<gene>
    <name evidence="1" type="ORF">EV421DRAFT_1912994</name>
</gene>
<reference evidence="1" key="1">
    <citation type="submission" date="2023-06" db="EMBL/GenBank/DDBJ databases">
        <authorList>
            <consortium name="Lawrence Berkeley National Laboratory"/>
            <person name="Ahrendt S."/>
            <person name="Sahu N."/>
            <person name="Indic B."/>
            <person name="Wong-Bajracharya J."/>
            <person name="Merenyi Z."/>
            <person name="Ke H.-M."/>
            <person name="Monk M."/>
            <person name="Kocsube S."/>
            <person name="Drula E."/>
            <person name="Lipzen A."/>
            <person name="Balint B."/>
            <person name="Henrissat B."/>
            <person name="Andreopoulos B."/>
            <person name="Martin F.M."/>
            <person name="Harder C.B."/>
            <person name="Rigling D."/>
            <person name="Ford K.L."/>
            <person name="Foster G.D."/>
            <person name="Pangilinan J."/>
            <person name="Papanicolaou A."/>
            <person name="Barry K."/>
            <person name="LaButti K."/>
            <person name="Viragh M."/>
            <person name="Koriabine M."/>
            <person name="Yan M."/>
            <person name="Riley R."/>
            <person name="Champramary S."/>
            <person name="Plett K.L."/>
            <person name="Tsai I.J."/>
            <person name="Slot J."/>
            <person name="Sipos G."/>
            <person name="Plett J."/>
            <person name="Nagy L.G."/>
            <person name="Grigoriev I.V."/>
        </authorList>
    </citation>
    <scope>NUCLEOTIDE SEQUENCE</scope>
    <source>
        <strain evidence="1">FPL87.14</strain>
    </source>
</reference>